<feature type="region of interest" description="Disordered" evidence="6">
    <location>
        <begin position="272"/>
        <end position="338"/>
    </location>
</feature>
<feature type="domain" description="C2H2-type" evidence="7">
    <location>
        <begin position="503"/>
        <end position="530"/>
    </location>
</feature>
<evidence type="ECO:0000313" key="9">
    <source>
        <dbReference type="Proteomes" id="UP001642540"/>
    </source>
</evidence>
<protein>
    <recommendedName>
        <fullName evidence="7">C2H2-type domain-containing protein</fullName>
    </recommendedName>
</protein>
<feature type="domain" description="C2H2-type" evidence="7">
    <location>
        <begin position="885"/>
        <end position="913"/>
    </location>
</feature>
<dbReference type="PANTHER" id="PTHR24379:SF127">
    <property type="entry name" value="BLOODY FINGERS-RELATED"/>
    <property type="match status" value="1"/>
</dbReference>
<dbReference type="SMART" id="SM00355">
    <property type="entry name" value="ZnF_C2H2"/>
    <property type="match status" value="18"/>
</dbReference>
<feature type="domain" description="C2H2-type" evidence="7">
    <location>
        <begin position="750"/>
        <end position="777"/>
    </location>
</feature>
<evidence type="ECO:0000256" key="2">
    <source>
        <dbReference type="ARBA" id="ARBA00022737"/>
    </source>
</evidence>
<gene>
    <name evidence="8" type="ORF">ODALV1_LOCUS22267</name>
</gene>
<evidence type="ECO:0000256" key="3">
    <source>
        <dbReference type="ARBA" id="ARBA00022771"/>
    </source>
</evidence>
<feature type="compositionally biased region" description="Polar residues" evidence="6">
    <location>
        <begin position="106"/>
        <end position="116"/>
    </location>
</feature>
<keyword evidence="1" id="KW-0479">Metal-binding</keyword>
<keyword evidence="9" id="KW-1185">Reference proteome</keyword>
<evidence type="ECO:0000256" key="1">
    <source>
        <dbReference type="ARBA" id="ARBA00022723"/>
    </source>
</evidence>
<dbReference type="Pfam" id="PF00096">
    <property type="entry name" value="zf-C2H2"/>
    <property type="match status" value="4"/>
</dbReference>
<evidence type="ECO:0000256" key="4">
    <source>
        <dbReference type="ARBA" id="ARBA00022833"/>
    </source>
</evidence>
<sequence>MDGENPSKIICFACLSSFEITNKLSNCHDITLNQLYLQFESFTKRYLELRNEFSLKNCGSLNGFCEPCVIRVKRILELYSELCEVELRLTSELGELGHIIKESNWSSKPGDSQVLSTLHDEDDQDGDEKGSGFPLEVVRNYFATKCLQKYEELHKHRNAGQDWDLRDLQEQLFDEDEEMQEREDEEKKIKEEVESSEENWGEADDELDPLADRTFPSTSKSIPHTATLANLECRGRRISFLALNSDEESMSISSESGPNDDEDDVLFSEFVSNSKASSESSEENSTQEIDSEEEVKCNNNDEEPSPGRRSLRRVAKGVHGQRRRGRGRPRKLNSDGQQTKQSFTTFLCQQCGKSHSTELRLYKHLLLHEKQSRKKGNPCCFCYLSFVSEQADKLHMKRYHRSILTKAKPLSCEEKACKESFATLPELNDHLKAHSTNEDILYCSVCRWGFINEDLLKLHEIIHTPKRSGGGFQCPSCPSFSFKNVIFLQNHYNHKHGSNLGGFKCPECDLSLATESSLKKHLKRHEDPEIDGNITEKANCVAPPPCSVCGLQFLHLKYLDKHRKDVHNLGVECPTCHKLVSCRTSLLRHNQNVHQPPGKDTRHPCPYCGVTWRTRHYLYEHIAVHHPNERGVEGKHECPGCHEKFARNVTLWKHLSECDFYPEKEKTKIKIQHKRATNPTRPYQSVSCHICGKPVQKMKLQIHLNTHLGAEEKEEHPCDKCKRVFGSEHLLRKHLKLTHKYVGEDEDIQHVCEVCGMVLANNPSLKRHVEAHAGEKKFACHLCQAKFTAKTTLKSHLNNLHGKPKGKEFTPGDGELPNNFKYPHNCMSLNCGERFATEVELKVHVERSHFVENEQVFMCKLCGKVFANQTRLTRHYLIHTKEKPHKCHVCSKAFAHKSTLKEHLEAIHDEGKDKLFFRCDQPNCDAIFKCRNYIFKHLRKVHGVYSAKPKNK</sequence>
<feature type="domain" description="C2H2-type" evidence="7">
    <location>
        <begin position="716"/>
        <end position="739"/>
    </location>
</feature>
<comment type="caution">
    <text evidence="8">The sequence shown here is derived from an EMBL/GenBank/DDBJ whole genome shotgun (WGS) entry which is preliminary data.</text>
</comment>
<feature type="domain" description="C2H2-type" evidence="7">
    <location>
        <begin position="857"/>
        <end position="884"/>
    </location>
</feature>
<organism evidence="8 9">
    <name type="scientific">Orchesella dallaii</name>
    <dbReference type="NCBI Taxonomy" id="48710"/>
    <lineage>
        <taxon>Eukaryota</taxon>
        <taxon>Metazoa</taxon>
        <taxon>Ecdysozoa</taxon>
        <taxon>Arthropoda</taxon>
        <taxon>Hexapoda</taxon>
        <taxon>Collembola</taxon>
        <taxon>Entomobryomorpha</taxon>
        <taxon>Entomobryoidea</taxon>
        <taxon>Orchesellidae</taxon>
        <taxon>Orchesellinae</taxon>
        <taxon>Orchesella</taxon>
    </lineage>
</organism>
<evidence type="ECO:0000256" key="5">
    <source>
        <dbReference type="PROSITE-ProRule" id="PRU00042"/>
    </source>
</evidence>
<keyword evidence="4" id="KW-0862">Zinc</keyword>
<feature type="domain" description="C2H2-type" evidence="7">
    <location>
        <begin position="346"/>
        <end position="373"/>
    </location>
</feature>
<dbReference type="Proteomes" id="UP001642540">
    <property type="component" value="Unassembled WGS sequence"/>
</dbReference>
<feature type="compositionally biased region" description="Basic residues" evidence="6">
    <location>
        <begin position="309"/>
        <end position="331"/>
    </location>
</feature>
<feature type="domain" description="C2H2-type" evidence="7">
    <location>
        <begin position="824"/>
        <end position="854"/>
    </location>
</feature>
<keyword evidence="2" id="KW-0677">Repeat</keyword>
<name>A0ABP1RHK1_9HEXA</name>
<dbReference type="PROSITE" id="PS50157">
    <property type="entry name" value="ZINC_FINGER_C2H2_2"/>
    <property type="match status" value="12"/>
</dbReference>
<reference evidence="8 9" key="1">
    <citation type="submission" date="2024-08" db="EMBL/GenBank/DDBJ databases">
        <authorList>
            <person name="Cucini C."/>
            <person name="Frati F."/>
        </authorList>
    </citation>
    <scope>NUCLEOTIDE SEQUENCE [LARGE SCALE GENOMIC DNA]</scope>
</reference>
<accession>A0ABP1RHK1</accession>
<dbReference type="SUPFAM" id="SSF57667">
    <property type="entry name" value="beta-beta-alpha zinc fingers"/>
    <property type="match status" value="4"/>
</dbReference>
<dbReference type="PANTHER" id="PTHR24379">
    <property type="entry name" value="KRAB AND ZINC FINGER DOMAIN-CONTAINING"/>
    <property type="match status" value="1"/>
</dbReference>
<feature type="compositionally biased region" description="Acidic residues" evidence="6">
    <location>
        <begin position="194"/>
        <end position="209"/>
    </location>
</feature>
<dbReference type="PROSITE" id="PS00028">
    <property type="entry name" value="ZINC_FINGER_C2H2_1"/>
    <property type="match status" value="12"/>
</dbReference>
<evidence type="ECO:0000256" key="6">
    <source>
        <dbReference type="SAM" id="MobiDB-lite"/>
    </source>
</evidence>
<evidence type="ECO:0000313" key="8">
    <source>
        <dbReference type="EMBL" id="CAL8128500.1"/>
    </source>
</evidence>
<feature type="domain" description="C2H2-type" evidence="7">
    <location>
        <begin position="603"/>
        <end position="631"/>
    </location>
</feature>
<feature type="region of interest" description="Disordered" evidence="6">
    <location>
        <begin position="175"/>
        <end position="221"/>
    </location>
</feature>
<proteinExistence type="predicted"/>
<feature type="compositionally biased region" description="Acidic residues" evidence="6">
    <location>
        <begin position="175"/>
        <end position="184"/>
    </location>
</feature>
<feature type="region of interest" description="Disordered" evidence="6">
    <location>
        <begin position="106"/>
        <end position="132"/>
    </location>
</feature>
<keyword evidence="3 5" id="KW-0863">Zinc-finger</keyword>
<feature type="domain" description="C2H2-type" evidence="7">
    <location>
        <begin position="410"/>
        <end position="439"/>
    </location>
</feature>
<dbReference type="InterPro" id="IPR013087">
    <property type="entry name" value="Znf_C2H2_type"/>
</dbReference>
<feature type="domain" description="C2H2-type" evidence="7">
    <location>
        <begin position="778"/>
        <end position="806"/>
    </location>
</feature>
<dbReference type="EMBL" id="CAXLJM020000075">
    <property type="protein sequence ID" value="CAL8128500.1"/>
    <property type="molecule type" value="Genomic_DNA"/>
</dbReference>
<feature type="domain" description="C2H2-type" evidence="7">
    <location>
        <begin position="441"/>
        <end position="468"/>
    </location>
</feature>
<dbReference type="InterPro" id="IPR036236">
    <property type="entry name" value="Znf_C2H2_sf"/>
</dbReference>
<feature type="domain" description="C2H2-type" evidence="7">
    <location>
        <begin position="917"/>
        <end position="942"/>
    </location>
</feature>
<dbReference type="Gene3D" id="3.30.160.60">
    <property type="entry name" value="Classic Zinc Finger"/>
    <property type="match status" value="8"/>
</dbReference>
<evidence type="ECO:0000259" key="7">
    <source>
        <dbReference type="PROSITE" id="PS50157"/>
    </source>
</evidence>